<name>A0A4D8QTI3_AZOBR</name>
<keyword evidence="2" id="KW-0614">Plasmid</keyword>
<dbReference type="Proteomes" id="UP000298774">
    <property type="component" value="Plasmid p3"/>
</dbReference>
<evidence type="ECO:0000313" key="4">
    <source>
        <dbReference type="Proteomes" id="UP001277471"/>
    </source>
</evidence>
<dbReference type="RefSeq" id="WP_035681345.1">
    <property type="nucleotide sequence ID" value="NZ_CP032342.1"/>
</dbReference>
<reference evidence="1 4" key="2">
    <citation type="submission" date="2023-11" db="EMBL/GenBank/DDBJ databases">
        <title>MicrobeMod: A computational toolkit for identifying prokaryotic methylation and restriction-modification with nanopore sequencing.</title>
        <authorList>
            <person name="Crits-Christoph A."/>
            <person name="Kang S.C."/>
            <person name="Lee H."/>
            <person name="Ostrov N."/>
        </authorList>
    </citation>
    <scope>NUCLEOTIDE SEQUENCE [LARGE SCALE GENOMIC DNA]</scope>
    <source>
        <strain evidence="1 4">ATCC 29145</strain>
    </source>
</reference>
<dbReference type="GeneID" id="56447862"/>
<geneLocation type="plasmid" evidence="2 3">
    <name>p3</name>
</geneLocation>
<dbReference type="EMBL" id="CP032342">
    <property type="protein sequence ID" value="QCO12841.1"/>
    <property type="molecule type" value="Genomic_DNA"/>
</dbReference>
<keyword evidence="4" id="KW-1185">Reference proteome</keyword>
<evidence type="ECO:0000313" key="1">
    <source>
        <dbReference type="EMBL" id="MDX5949736.1"/>
    </source>
</evidence>
<proteinExistence type="predicted"/>
<evidence type="ECO:0000313" key="3">
    <source>
        <dbReference type="Proteomes" id="UP000298774"/>
    </source>
</evidence>
<accession>A0A4D8QTI3</accession>
<organism evidence="2 3">
    <name type="scientific">Azospirillum brasilense</name>
    <dbReference type="NCBI Taxonomy" id="192"/>
    <lineage>
        <taxon>Bacteria</taxon>
        <taxon>Pseudomonadati</taxon>
        <taxon>Pseudomonadota</taxon>
        <taxon>Alphaproteobacteria</taxon>
        <taxon>Rhodospirillales</taxon>
        <taxon>Azospirillaceae</taxon>
        <taxon>Azospirillum</taxon>
    </lineage>
</organism>
<dbReference type="AlphaFoldDB" id="A0A4D8QTI3"/>
<protein>
    <submittedName>
        <fullName evidence="2">Uncharacterized protein</fullName>
    </submittedName>
</protein>
<gene>
    <name evidence="2" type="ORF">D3868_27930</name>
    <name evidence="1" type="ORF">SIM66_00740</name>
</gene>
<evidence type="ECO:0000313" key="2">
    <source>
        <dbReference type="EMBL" id="QCO12841.1"/>
    </source>
</evidence>
<dbReference type="Proteomes" id="UP001277471">
    <property type="component" value="Unassembled WGS sequence"/>
</dbReference>
<dbReference type="EMBL" id="JAWXYC010000001">
    <property type="protein sequence ID" value="MDX5949736.1"/>
    <property type="molecule type" value="Genomic_DNA"/>
</dbReference>
<reference evidence="2 3" key="1">
    <citation type="submission" date="2018-09" db="EMBL/GenBank/DDBJ databases">
        <title>Whole genome based analysis of evolution and adaptive divergence in Indian and Brazilian strains of Azospirillum brasilense.</title>
        <authorList>
            <person name="Singh C."/>
            <person name="Tripathi A.K."/>
        </authorList>
    </citation>
    <scope>NUCLEOTIDE SEQUENCE [LARGE SCALE GENOMIC DNA]</scope>
    <source>
        <strain evidence="2 3">MTCC4038</strain>
        <plasmid evidence="2 3">p3</plasmid>
    </source>
</reference>
<sequence>MDWLSDIADEDPEAAELLAERFKDEDPPVKPLPWCMWAWRAWHRLKHDRQWRGGGMGPAMPSGIPYSSVAAYADRHGQDADGLYLLIAAMDGVYAEWWDEQVEAASKKD</sequence>